<keyword evidence="1" id="KW-0812">Transmembrane</keyword>
<keyword evidence="3" id="KW-1185">Reference proteome</keyword>
<keyword evidence="1" id="KW-0472">Membrane</keyword>
<dbReference type="Proteomes" id="UP001596058">
    <property type="component" value="Unassembled WGS sequence"/>
</dbReference>
<feature type="transmembrane region" description="Helical" evidence="1">
    <location>
        <begin position="52"/>
        <end position="75"/>
    </location>
</feature>
<dbReference type="Pfam" id="PF19560">
    <property type="entry name" value="DUF6082"/>
    <property type="match status" value="1"/>
</dbReference>
<accession>A0ABW1DB77</accession>
<comment type="caution">
    <text evidence="2">The sequence shown here is derived from an EMBL/GenBank/DDBJ whole genome shotgun (WGS) entry which is preliminary data.</text>
</comment>
<gene>
    <name evidence="2" type="ORF">ACFPZ3_66880</name>
</gene>
<reference evidence="3" key="1">
    <citation type="journal article" date="2019" name="Int. J. Syst. Evol. Microbiol.">
        <title>The Global Catalogue of Microorganisms (GCM) 10K type strain sequencing project: providing services to taxonomists for standard genome sequencing and annotation.</title>
        <authorList>
            <consortium name="The Broad Institute Genomics Platform"/>
            <consortium name="The Broad Institute Genome Sequencing Center for Infectious Disease"/>
            <person name="Wu L."/>
            <person name="Ma J."/>
        </authorList>
    </citation>
    <scope>NUCLEOTIDE SEQUENCE [LARGE SCALE GENOMIC DNA]</scope>
    <source>
        <strain evidence="3">CCUG 53903</strain>
    </source>
</reference>
<sequence length="121" mass="12689">MTPKARRVTMVFSALLAVLLGGALLLLSPMAMGALAKAVPGLDWAVLSAVGQAYGAITALLTALSLAGLVVSILVHARSVRVASEQTWRITQVELAKISLEDRSSCRRKASPGTGRMTTCR</sequence>
<dbReference type="EMBL" id="JBHSPA010000123">
    <property type="protein sequence ID" value="MFC5835325.1"/>
    <property type="molecule type" value="Genomic_DNA"/>
</dbReference>
<protein>
    <submittedName>
        <fullName evidence="2">DUF6082 family protein</fullName>
    </submittedName>
</protein>
<evidence type="ECO:0000313" key="2">
    <source>
        <dbReference type="EMBL" id="MFC5835325.1"/>
    </source>
</evidence>
<evidence type="ECO:0000256" key="1">
    <source>
        <dbReference type="SAM" id="Phobius"/>
    </source>
</evidence>
<dbReference type="RefSeq" id="WP_379524745.1">
    <property type="nucleotide sequence ID" value="NZ_JBHSPA010000123.1"/>
</dbReference>
<name>A0ABW1DB77_9ACTN</name>
<organism evidence="2 3">
    <name type="scientific">Nonomuraea insulae</name>
    <dbReference type="NCBI Taxonomy" id="1616787"/>
    <lineage>
        <taxon>Bacteria</taxon>
        <taxon>Bacillati</taxon>
        <taxon>Actinomycetota</taxon>
        <taxon>Actinomycetes</taxon>
        <taxon>Streptosporangiales</taxon>
        <taxon>Streptosporangiaceae</taxon>
        <taxon>Nonomuraea</taxon>
    </lineage>
</organism>
<proteinExistence type="predicted"/>
<dbReference type="InterPro" id="IPR045728">
    <property type="entry name" value="DUF6082"/>
</dbReference>
<keyword evidence="1" id="KW-1133">Transmembrane helix</keyword>
<evidence type="ECO:0000313" key="3">
    <source>
        <dbReference type="Proteomes" id="UP001596058"/>
    </source>
</evidence>